<name>A0A2T1HPL9_9HYPH</name>
<evidence type="ECO:0000256" key="1">
    <source>
        <dbReference type="SAM" id="MobiDB-lite"/>
    </source>
</evidence>
<gene>
    <name evidence="3" type="ORF">SLNSH_18325</name>
</gene>
<proteinExistence type="predicted"/>
<keyword evidence="2" id="KW-0472">Membrane</keyword>
<dbReference type="AlphaFoldDB" id="A0A2T1HPL9"/>
<feature type="region of interest" description="Disordered" evidence="1">
    <location>
        <begin position="48"/>
        <end position="72"/>
    </location>
</feature>
<feature type="region of interest" description="Disordered" evidence="1">
    <location>
        <begin position="1"/>
        <end position="25"/>
    </location>
</feature>
<comment type="caution">
    <text evidence="3">The sequence shown here is derived from an EMBL/GenBank/DDBJ whole genome shotgun (WGS) entry which is preliminary data.</text>
</comment>
<evidence type="ECO:0000256" key="2">
    <source>
        <dbReference type="SAM" id="Phobius"/>
    </source>
</evidence>
<dbReference type="Proteomes" id="UP000239772">
    <property type="component" value="Unassembled WGS sequence"/>
</dbReference>
<accession>A0A2T1HPL9</accession>
<dbReference type="EMBL" id="PVZS01000023">
    <property type="protein sequence ID" value="PSC03595.1"/>
    <property type="molecule type" value="Genomic_DNA"/>
</dbReference>
<feature type="compositionally biased region" description="Basic and acidic residues" evidence="1">
    <location>
        <begin position="1"/>
        <end position="10"/>
    </location>
</feature>
<protein>
    <submittedName>
        <fullName evidence="3">Uncharacterized protein</fullName>
    </submittedName>
</protein>
<feature type="transmembrane region" description="Helical" evidence="2">
    <location>
        <begin position="29"/>
        <end position="46"/>
    </location>
</feature>
<organism evidence="3 4">
    <name type="scientific">Alsobacter soli</name>
    <dbReference type="NCBI Taxonomy" id="2109933"/>
    <lineage>
        <taxon>Bacteria</taxon>
        <taxon>Pseudomonadati</taxon>
        <taxon>Pseudomonadota</taxon>
        <taxon>Alphaproteobacteria</taxon>
        <taxon>Hyphomicrobiales</taxon>
        <taxon>Alsobacteraceae</taxon>
        <taxon>Alsobacter</taxon>
    </lineage>
</organism>
<evidence type="ECO:0000313" key="3">
    <source>
        <dbReference type="EMBL" id="PSC03595.1"/>
    </source>
</evidence>
<keyword evidence="4" id="KW-1185">Reference proteome</keyword>
<reference evidence="4" key="1">
    <citation type="submission" date="2018-03" db="EMBL/GenBank/DDBJ databases">
        <authorList>
            <person name="Sun L."/>
            <person name="Liu H."/>
            <person name="Chen W."/>
            <person name="Huang K."/>
            <person name="Liu W."/>
            <person name="Gao X."/>
        </authorList>
    </citation>
    <scope>NUCLEOTIDE SEQUENCE [LARGE SCALE GENOMIC DNA]</scope>
    <source>
        <strain evidence="4">SH9</strain>
    </source>
</reference>
<keyword evidence="2" id="KW-1133">Transmembrane helix</keyword>
<keyword evidence="2" id="KW-0812">Transmembrane</keyword>
<sequence length="72" mass="7507">MTEPRSDQPLRFRAPPEPGDGRPPSRIDLVAAALVFAVIALWTALGSTHPSATQPKASEQTASTSAAGPSLR</sequence>
<evidence type="ECO:0000313" key="4">
    <source>
        <dbReference type="Proteomes" id="UP000239772"/>
    </source>
</evidence>